<evidence type="ECO:0000256" key="1">
    <source>
        <dbReference type="SAM" id="Coils"/>
    </source>
</evidence>
<keyword evidence="3" id="KW-1185">Reference proteome</keyword>
<evidence type="ECO:0000313" key="2">
    <source>
        <dbReference type="EMBL" id="NYZ67723.1"/>
    </source>
</evidence>
<protein>
    <submittedName>
        <fullName evidence="2">Uncharacterized protein</fullName>
    </submittedName>
</protein>
<name>A0A853I2W2_9GAMM</name>
<feature type="coiled-coil region" evidence="1">
    <location>
        <begin position="155"/>
        <end position="222"/>
    </location>
</feature>
<comment type="caution">
    <text evidence="2">The sequence shown here is derived from an EMBL/GenBank/DDBJ whole genome shotgun (WGS) entry which is preliminary data.</text>
</comment>
<dbReference type="Proteomes" id="UP000569732">
    <property type="component" value="Unassembled WGS sequence"/>
</dbReference>
<reference evidence="2 3" key="1">
    <citation type="submission" date="2020-07" db="EMBL/GenBank/DDBJ databases">
        <title>Endozoicomonas sp. nov., isolated from sediment.</title>
        <authorList>
            <person name="Gu T."/>
        </authorList>
    </citation>
    <scope>NUCLEOTIDE SEQUENCE [LARGE SCALE GENOMIC DNA]</scope>
    <source>
        <strain evidence="2 3">SM1973</strain>
    </source>
</reference>
<keyword evidence="1" id="KW-0175">Coiled coil</keyword>
<evidence type="ECO:0000313" key="3">
    <source>
        <dbReference type="Proteomes" id="UP000569732"/>
    </source>
</evidence>
<dbReference type="AlphaFoldDB" id="A0A853I2W2"/>
<gene>
    <name evidence="2" type="ORF">H0A36_17050</name>
</gene>
<sequence length="356" mass="40401">MYDLENQIKEVEQELDTQAKSQASVAAELSSALDTSLDEQALDIENAKLNEVWANQEKLNANIASLIMGLDQVTCQLGTDFDALREQSGMEKFIGIFSSQKADEMRADRIKEADISENLNDLIVQSNKIVSILQGQEKVLIEQLEKGEKNLSHTIEQRQQTVESLEQVKQQLNQLDPKLIDLENQISEAADPAKRASLEAELHELNQQYNSLRNQEQSMLVKSQTLEKYIDMNKTNVDSLHNQKTAQQVLIDKLKTDTAQRVILFEQYQHSLKTSQQQDVAHRLNEIGSAVDRKTQEGMAHIAAATNNRLMDMMESHSGNMQASKDIMAKKARADERFMRRFQNVVAKHDSADYDQ</sequence>
<proteinExistence type="predicted"/>
<dbReference type="EMBL" id="JACCKB010000029">
    <property type="protein sequence ID" value="NYZ67723.1"/>
    <property type="molecule type" value="Genomic_DNA"/>
</dbReference>
<organism evidence="2 3">
    <name type="scientific">Spartinivicinus marinus</name>
    <dbReference type="NCBI Taxonomy" id="2994442"/>
    <lineage>
        <taxon>Bacteria</taxon>
        <taxon>Pseudomonadati</taxon>
        <taxon>Pseudomonadota</taxon>
        <taxon>Gammaproteobacteria</taxon>
        <taxon>Oceanospirillales</taxon>
        <taxon>Zooshikellaceae</taxon>
        <taxon>Spartinivicinus</taxon>
    </lineage>
</organism>
<accession>A0A853I2W2</accession>
<dbReference type="RefSeq" id="WP_180569801.1">
    <property type="nucleotide sequence ID" value="NZ_JAPJZK010000001.1"/>
</dbReference>